<dbReference type="InterPro" id="IPR004942">
    <property type="entry name" value="Roadblock/LAMTOR2_dom"/>
</dbReference>
<comment type="similarity">
    <text evidence="1">Belongs to the GAMAD family.</text>
</comment>
<dbReference type="Pfam" id="PF03259">
    <property type="entry name" value="Robl_LC7"/>
    <property type="match status" value="1"/>
</dbReference>
<protein>
    <submittedName>
        <fullName evidence="3">Dynein light chain roadblock-type 2</fullName>
    </submittedName>
</protein>
<organism evidence="3 4">
    <name type="scientific">Drosophila madeirensis</name>
    <name type="common">Fruit fly</name>
    <dbReference type="NCBI Taxonomy" id="30013"/>
    <lineage>
        <taxon>Eukaryota</taxon>
        <taxon>Metazoa</taxon>
        <taxon>Ecdysozoa</taxon>
        <taxon>Arthropoda</taxon>
        <taxon>Hexapoda</taxon>
        <taxon>Insecta</taxon>
        <taxon>Pterygota</taxon>
        <taxon>Neoptera</taxon>
        <taxon>Endopterygota</taxon>
        <taxon>Diptera</taxon>
        <taxon>Brachycera</taxon>
        <taxon>Muscomorpha</taxon>
        <taxon>Ephydroidea</taxon>
        <taxon>Drosophilidae</taxon>
        <taxon>Drosophila</taxon>
        <taxon>Sophophora</taxon>
    </lineage>
</organism>
<reference evidence="3 4" key="1">
    <citation type="submission" date="2024-02" db="EMBL/GenBank/DDBJ databases">
        <title>A chromosome-level genome assembly of Drosophila madeirensis, a fruit fly species endemic to Madeira island.</title>
        <authorList>
            <person name="Tomihara K."/>
            <person name="Llopart A."/>
            <person name="Yamamoto D."/>
        </authorList>
    </citation>
    <scope>NUCLEOTIDE SEQUENCE [LARGE SCALE GENOMIC DNA]</scope>
    <source>
        <strain evidence="3 4">RF1</strain>
    </source>
</reference>
<evidence type="ECO:0000259" key="2">
    <source>
        <dbReference type="SMART" id="SM00960"/>
    </source>
</evidence>
<sequence>MSYVEATFDRLLKLPGVMGAILVNGEGRPIRTSMDATSSHIFAGKMAPMVKMARAMVREVEPTDDLTYLRMRTLKSEILVAAENEHMIILVQDSNALDEARRNSSSSSKRSS</sequence>
<dbReference type="EMBL" id="AP029264">
    <property type="protein sequence ID" value="BFF93345.1"/>
    <property type="molecule type" value="Genomic_DNA"/>
</dbReference>
<accession>A0AAU9FCE4</accession>
<dbReference type="SUPFAM" id="SSF103196">
    <property type="entry name" value="Roadblock/LC7 domain"/>
    <property type="match status" value="1"/>
</dbReference>
<dbReference type="AlphaFoldDB" id="A0AAU9FCE4"/>
<evidence type="ECO:0000256" key="1">
    <source>
        <dbReference type="ARBA" id="ARBA00007191"/>
    </source>
</evidence>
<dbReference type="Proteomes" id="UP001500889">
    <property type="component" value="Chromosome U"/>
</dbReference>
<proteinExistence type="inferred from homology"/>
<dbReference type="Gene3D" id="3.30.450.30">
    <property type="entry name" value="Dynein light chain 2a, cytoplasmic"/>
    <property type="match status" value="1"/>
</dbReference>
<name>A0AAU9FCE4_DROMD</name>
<dbReference type="SMART" id="SM00960">
    <property type="entry name" value="Robl_LC7"/>
    <property type="match status" value="1"/>
</dbReference>
<evidence type="ECO:0000313" key="3">
    <source>
        <dbReference type="EMBL" id="BFF93345.1"/>
    </source>
</evidence>
<keyword evidence="4" id="KW-1185">Reference proteome</keyword>
<feature type="domain" description="Roadblock/LAMTOR2" evidence="2">
    <location>
        <begin position="4"/>
        <end position="92"/>
    </location>
</feature>
<gene>
    <name evidence="3" type="ORF">DMAD_11213</name>
</gene>
<evidence type="ECO:0000313" key="4">
    <source>
        <dbReference type="Proteomes" id="UP001500889"/>
    </source>
</evidence>
<dbReference type="PANTHER" id="PTHR10779">
    <property type="entry name" value="DYNEIN LIGHT CHAIN ROADBLOCK"/>
    <property type="match status" value="1"/>
</dbReference>